<sequence>MTLVHSSRTPMLGARQRLGCYGLRQPSIRTRTMRAYAVPGVFVAFGFIMFKNGTSNSVDKVLIPYAREIADAPEDAVPLWSWGSVVWRRRTVAFVMLQIESNARFRGCALLLRLWSYERLAVGRPIVDHRGYEARYYGRHDDDGPTMGTLWVCPRERTWANERARRTYPSFVVALDRLVAEDVIWEPYSAAAVGKSCSLWVVFYVHVERDFVVYDGLVGL</sequence>
<dbReference type="GO" id="GO:0010073">
    <property type="term" value="P:meristem maintenance"/>
    <property type="evidence" value="ECO:0007669"/>
    <property type="project" value="InterPro"/>
</dbReference>
<name>A0AAQ3X604_PASNO</name>
<keyword evidence="2" id="KW-1185">Reference proteome</keyword>
<evidence type="ECO:0000313" key="2">
    <source>
        <dbReference type="Proteomes" id="UP001341281"/>
    </source>
</evidence>
<evidence type="ECO:0008006" key="3">
    <source>
        <dbReference type="Google" id="ProtNLM"/>
    </source>
</evidence>
<accession>A0AAQ3X604</accession>
<dbReference type="AlphaFoldDB" id="A0AAQ3X604"/>
<reference evidence="1 2" key="1">
    <citation type="submission" date="2024-02" db="EMBL/GenBank/DDBJ databases">
        <title>High-quality chromosome-scale genome assembly of Pensacola bahiagrass (Paspalum notatum Flugge var. saurae).</title>
        <authorList>
            <person name="Vega J.M."/>
            <person name="Podio M."/>
            <person name="Orjuela J."/>
            <person name="Siena L.A."/>
            <person name="Pessino S.C."/>
            <person name="Combes M.C."/>
            <person name="Mariac C."/>
            <person name="Albertini E."/>
            <person name="Pupilli F."/>
            <person name="Ortiz J.P.A."/>
            <person name="Leblanc O."/>
        </authorList>
    </citation>
    <scope>NUCLEOTIDE SEQUENCE [LARGE SCALE GENOMIC DNA]</scope>
    <source>
        <strain evidence="1">R1</strain>
        <tissue evidence="1">Leaf</tissue>
    </source>
</reference>
<dbReference type="Proteomes" id="UP001341281">
    <property type="component" value="Chromosome 07"/>
</dbReference>
<dbReference type="PANTHER" id="PTHR46033">
    <property type="entry name" value="PROTEIN MAIN-LIKE 2"/>
    <property type="match status" value="1"/>
</dbReference>
<dbReference type="InterPro" id="IPR044824">
    <property type="entry name" value="MAIN-like"/>
</dbReference>
<evidence type="ECO:0000313" key="1">
    <source>
        <dbReference type="EMBL" id="WVZ86316.1"/>
    </source>
</evidence>
<protein>
    <recommendedName>
        <fullName evidence="3">Aminotransferase-like plant mobile domain-containing protein</fullName>
    </recommendedName>
</protein>
<proteinExistence type="predicted"/>
<gene>
    <name evidence="1" type="ORF">U9M48_033117</name>
</gene>
<organism evidence="1 2">
    <name type="scientific">Paspalum notatum var. saurae</name>
    <dbReference type="NCBI Taxonomy" id="547442"/>
    <lineage>
        <taxon>Eukaryota</taxon>
        <taxon>Viridiplantae</taxon>
        <taxon>Streptophyta</taxon>
        <taxon>Embryophyta</taxon>
        <taxon>Tracheophyta</taxon>
        <taxon>Spermatophyta</taxon>
        <taxon>Magnoliopsida</taxon>
        <taxon>Liliopsida</taxon>
        <taxon>Poales</taxon>
        <taxon>Poaceae</taxon>
        <taxon>PACMAD clade</taxon>
        <taxon>Panicoideae</taxon>
        <taxon>Andropogonodae</taxon>
        <taxon>Paspaleae</taxon>
        <taxon>Paspalinae</taxon>
        <taxon>Paspalum</taxon>
    </lineage>
</organism>
<dbReference type="PANTHER" id="PTHR46033:SF82">
    <property type="entry name" value="AMINOTRANSFERASE-LIKE PLANT MOBILE DOMAIN-CONTAINING PROTEIN"/>
    <property type="match status" value="1"/>
</dbReference>
<dbReference type="EMBL" id="CP144751">
    <property type="protein sequence ID" value="WVZ86316.1"/>
    <property type="molecule type" value="Genomic_DNA"/>
</dbReference>